<sequence>MDKIRVSAKNYDEAVTKALLELQTSSENVKVDIIEEGTNGFLGIIGGKPWVIEASLKDRDDKEKTLSDLLKDKTRKNKSELLKKEISVLEDNISLSEKKQASLENNKKHEESYNKASSTIENDNNVINFERKKEELNHKSEKQNNDNSDISESSDGKLDDVYDEFESKKWVKKVYSKEEADKIILKGEDFLKKLLASMGITAETVFEFDFNDNEIFILIKSDDDLGILIGKRGKTLDSFQYLLSLVVNRDTESYIRVKLDTQNYRQRRKERLEGLARNIAAKVKKTKKPFSLEPMNPYERRIIHSALQNYHTISTLSEGEDPNRYITIAYKGNSKRGHHSKGNSKKDFSRNNARGYLHKNDKINKNDRSDKDNEGSDFRSETDE</sequence>
<keyword evidence="1 6" id="KW-0963">Cytoplasm</keyword>
<gene>
    <name evidence="6" type="primary">khpB</name>
    <name evidence="6" type="synonym">eloR</name>
    <name evidence="9" type="ORF">HMPREF9333_02019</name>
</gene>
<evidence type="ECO:0000256" key="1">
    <source>
        <dbReference type="ARBA" id="ARBA00022490"/>
    </source>
</evidence>
<keyword evidence="10" id="KW-1185">Reference proteome</keyword>
<dbReference type="GO" id="GO:0005737">
    <property type="term" value="C:cytoplasm"/>
    <property type="evidence" value="ECO:0007669"/>
    <property type="project" value="UniProtKB-SubCell"/>
</dbReference>
<evidence type="ECO:0000259" key="8">
    <source>
        <dbReference type="PROSITE" id="PS51061"/>
    </source>
</evidence>
<feature type="region of interest" description="Jag_N domain" evidence="6">
    <location>
        <begin position="5"/>
        <end position="55"/>
    </location>
</feature>
<dbReference type="Pfam" id="PF13083">
    <property type="entry name" value="KH_KhpA-B"/>
    <property type="match status" value="1"/>
</dbReference>
<dbReference type="SMART" id="SM00393">
    <property type="entry name" value="R3H"/>
    <property type="match status" value="1"/>
</dbReference>
<dbReference type="InterPro" id="IPR038247">
    <property type="entry name" value="Jag_N_dom_sf"/>
</dbReference>
<name>G5GKC8_9FIRM</name>
<dbReference type="STRING" id="679200.HMPREF9333_02019"/>
<dbReference type="CDD" id="cd02644">
    <property type="entry name" value="R3H_jag"/>
    <property type="match status" value="1"/>
</dbReference>
<keyword evidence="5 6" id="KW-0961">Cell wall biogenesis/degradation</keyword>
<dbReference type="Pfam" id="PF01424">
    <property type="entry name" value="R3H"/>
    <property type="match status" value="1"/>
</dbReference>
<feature type="region of interest" description="Disordered" evidence="7">
    <location>
        <begin position="330"/>
        <end position="384"/>
    </location>
</feature>
<feature type="region of interest" description="Disordered" evidence="7">
    <location>
        <begin position="98"/>
        <end position="119"/>
    </location>
</feature>
<dbReference type="GO" id="GO:0009252">
    <property type="term" value="P:peptidoglycan biosynthetic process"/>
    <property type="evidence" value="ECO:0007669"/>
    <property type="project" value="UniProtKB-UniRule"/>
</dbReference>
<dbReference type="NCBIfam" id="NF041568">
    <property type="entry name" value="Jag_EloR"/>
    <property type="match status" value="1"/>
</dbReference>
<dbReference type="InterPro" id="IPR015946">
    <property type="entry name" value="KH_dom-like_a/b"/>
</dbReference>
<evidence type="ECO:0000313" key="9">
    <source>
        <dbReference type="EMBL" id="EHI54818.1"/>
    </source>
</evidence>
<dbReference type="HAMAP" id="MF_00867">
    <property type="entry name" value="KhpB"/>
    <property type="match status" value="1"/>
</dbReference>
<evidence type="ECO:0000256" key="5">
    <source>
        <dbReference type="ARBA" id="ARBA00023316"/>
    </source>
</evidence>
<dbReference type="PATRIC" id="fig|679200.3.peg.2128"/>
<feature type="region of interest" description="Disordered" evidence="7">
    <location>
        <begin position="135"/>
        <end position="156"/>
    </location>
</feature>
<feature type="compositionally biased region" description="Basic residues" evidence="7">
    <location>
        <begin position="333"/>
        <end position="343"/>
    </location>
</feature>
<keyword evidence="3 6" id="KW-0133">Cell shape</keyword>
<reference evidence="9 10" key="1">
    <citation type="submission" date="2011-08" db="EMBL/GenBank/DDBJ databases">
        <title>The Genome Sequence of Johnsonella ignava ATCC 51276.</title>
        <authorList>
            <consortium name="The Broad Institute Genome Sequencing Platform"/>
            <person name="Earl A."/>
            <person name="Ward D."/>
            <person name="Feldgarden M."/>
            <person name="Gevers D."/>
            <person name="Izard J."/>
            <person name="Blanton J.M."/>
            <person name="Baranova O.V."/>
            <person name="Dewhirst F.E."/>
            <person name="Young S.K."/>
            <person name="Zeng Q."/>
            <person name="Gargeya S."/>
            <person name="Fitzgerald M."/>
            <person name="Haas B."/>
            <person name="Abouelleil A."/>
            <person name="Alvarado L."/>
            <person name="Arachchi H.M."/>
            <person name="Berlin A."/>
            <person name="Brown A."/>
            <person name="Chapman S.B."/>
            <person name="Chen Z."/>
            <person name="Dunbar C."/>
            <person name="Freedman E."/>
            <person name="Gearin G."/>
            <person name="Gellesch M."/>
            <person name="Goldberg J."/>
            <person name="Griggs A."/>
            <person name="Gujja S."/>
            <person name="Heiman D."/>
            <person name="Howarth C."/>
            <person name="Larson L."/>
            <person name="Lui A."/>
            <person name="MacDonald P.J.P."/>
            <person name="Montmayeur A."/>
            <person name="Murphy C."/>
            <person name="Neiman D."/>
            <person name="Pearson M."/>
            <person name="Priest M."/>
            <person name="Roberts A."/>
            <person name="Saif S."/>
            <person name="Shea T."/>
            <person name="Shenoy N."/>
            <person name="Sisk P."/>
            <person name="Stolte C."/>
            <person name="Sykes S."/>
            <person name="Wortman J."/>
            <person name="Nusbaum C."/>
            <person name="Birren B."/>
        </authorList>
    </citation>
    <scope>NUCLEOTIDE SEQUENCE [LARGE SCALE GENOMIC DNA]</scope>
    <source>
        <strain evidence="9 10">ATCC 51276</strain>
    </source>
</reference>
<dbReference type="PANTHER" id="PTHR35800">
    <property type="entry name" value="PROTEIN JAG"/>
    <property type="match status" value="1"/>
</dbReference>
<feature type="domain" description="R3H" evidence="8">
    <location>
        <begin position="266"/>
        <end position="332"/>
    </location>
</feature>
<dbReference type="InterPro" id="IPR036867">
    <property type="entry name" value="R3H_dom_sf"/>
</dbReference>
<dbReference type="Gene3D" id="3.30.1370.50">
    <property type="entry name" value="R3H-like domain"/>
    <property type="match status" value="1"/>
</dbReference>
<dbReference type="GO" id="GO:0071555">
    <property type="term" value="P:cell wall organization"/>
    <property type="evidence" value="ECO:0007669"/>
    <property type="project" value="UniProtKB-KW"/>
</dbReference>
<dbReference type="InterPro" id="IPR039247">
    <property type="entry name" value="KhpB"/>
</dbReference>
<dbReference type="InterPro" id="IPR034079">
    <property type="entry name" value="R3H_KhpB"/>
</dbReference>
<dbReference type="PROSITE" id="PS51061">
    <property type="entry name" value="R3H"/>
    <property type="match status" value="1"/>
</dbReference>
<evidence type="ECO:0000256" key="4">
    <source>
        <dbReference type="ARBA" id="ARBA00023186"/>
    </source>
</evidence>
<protein>
    <recommendedName>
        <fullName evidence="6">RNA-binding protein KhpB</fullName>
    </recommendedName>
    <alternativeName>
        <fullName evidence="6">RNA-binding protein EloR</fullName>
    </alternativeName>
</protein>
<evidence type="ECO:0000256" key="3">
    <source>
        <dbReference type="ARBA" id="ARBA00022960"/>
    </source>
</evidence>
<dbReference type="EMBL" id="ACZL01000037">
    <property type="protein sequence ID" value="EHI54818.1"/>
    <property type="molecule type" value="Genomic_DNA"/>
</dbReference>
<organism evidence="9 10">
    <name type="scientific">Johnsonella ignava ATCC 51276</name>
    <dbReference type="NCBI Taxonomy" id="679200"/>
    <lineage>
        <taxon>Bacteria</taxon>
        <taxon>Bacillati</taxon>
        <taxon>Bacillota</taxon>
        <taxon>Clostridia</taxon>
        <taxon>Lachnospirales</taxon>
        <taxon>Lachnospiraceae</taxon>
        <taxon>Johnsonella</taxon>
    </lineage>
</organism>
<dbReference type="Gene3D" id="3.30.300.20">
    <property type="match status" value="1"/>
</dbReference>
<accession>G5GKC8</accession>
<dbReference type="GO" id="GO:0008360">
    <property type="term" value="P:regulation of cell shape"/>
    <property type="evidence" value="ECO:0007669"/>
    <property type="project" value="UniProtKB-KW"/>
</dbReference>
<dbReference type="InterPro" id="IPR032782">
    <property type="entry name" value="KhpB_N"/>
</dbReference>
<dbReference type="SUPFAM" id="SSF82708">
    <property type="entry name" value="R3H domain"/>
    <property type="match status" value="1"/>
</dbReference>
<feature type="compositionally biased region" description="Basic and acidic residues" evidence="7">
    <location>
        <begin position="135"/>
        <end position="144"/>
    </location>
</feature>
<comment type="subunit">
    <text evidence="6">Forms a complex with KhpA.</text>
</comment>
<dbReference type="Pfam" id="PF14804">
    <property type="entry name" value="Jag_N"/>
    <property type="match status" value="1"/>
</dbReference>
<comment type="domain">
    <text evidence="6">Has an N-terminal Jag-N domain and 2 RNA-binding domains (KH and R3H).</text>
</comment>
<dbReference type="eggNOG" id="COG1847">
    <property type="taxonomic scope" value="Bacteria"/>
</dbReference>
<dbReference type="HOGENOM" id="CLU_042512_0_0_9"/>
<dbReference type="CDD" id="cd02414">
    <property type="entry name" value="KH-II_Jag"/>
    <property type="match status" value="1"/>
</dbReference>
<evidence type="ECO:0000256" key="7">
    <source>
        <dbReference type="SAM" id="MobiDB-lite"/>
    </source>
</evidence>
<comment type="subcellular location">
    <subcellularLocation>
        <location evidence="6">Cytoplasm</location>
    </subcellularLocation>
</comment>
<comment type="caution">
    <text evidence="9">The sequence shown here is derived from an EMBL/GenBank/DDBJ whole genome shotgun (WGS) entry which is preliminary data.</text>
</comment>
<dbReference type="InterPro" id="IPR001374">
    <property type="entry name" value="R3H_dom"/>
</dbReference>
<keyword evidence="2 6" id="KW-0694">RNA-binding</keyword>
<feature type="compositionally biased region" description="Basic and acidic residues" evidence="7">
    <location>
        <begin position="98"/>
        <end position="113"/>
    </location>
</feature>
<evidence type="ECO:0000256" key="6">
    <source>
        <dbReference type="HAMAP-Rule" id="MF_00867"/>
    </source>
</evidence>
<comment type="similarity">
    <text evidence="6">Belongs to the KhpB RNA-binding protein family.</text>
</comment>
<keyword evidence="4 6" id="KW-0143">Chaperone</keyword>
<feature type="compositionally biased region" description="Basic and acidic residues" evidence="7">
    <location>
        <begin position="358"/>
        <end position="384"/>
    </location>
</feature>
<dbReference type="GO" id="GO:0003723">
    <property type="term" value="F:RNA binding"/>
    <property type="evidence" value="ECO:0007669"/>
    <property type="project" value="UniProtKB-UniRule"/>
</dbReference>
<dbReference type="PANTHER" id="PTHR35800:SF1">
    <property type="entry name" value="RNA-BINDING PROTEIN KHPB"/>
    <property type="match status" value="1"/>
</dbReference>
<evidence type="ECO:0000313" key="10">
    <source>
        <dbReference type="Proteomes" id="UP000003011"/>
    </source>
</evidence>
<dbReference type="SMART" id="SM01245">
    <property type="entry name" value="Jag_N"/>
    <property type="match status" value="1"/>
</dbReference>
<dbReference type="OrthoDB" id="9794483at2"/>
<dbReference type="Proteomes" id="UP000003011">
    <property type="component" value="Unassembled WGS sequence"/>
</dbReference>
<proteinExistence type="inferred from homology"/>
<dbReference type="Gene3D" id="3.30.30.80">
    <property type="entry name" value="probable RNA-binding protein from clostridium symbiosum atcc 14940"/>
    <property type="match status" value="1"/>
</dbReference>
<comment type="function">
    <text evidence="6">A probable RNA chaperone. Forms a complex with KhpA which binds to cellular RNA and controls its expression. Plays a role in peptidoglycan (PG) homeostasis and cell length regulation.</text>
</comment>
<dbReference type="InterPro" id="IPR038008">
    <property type="entry name" value="Jag_KH"/>
</dbReference>
<dbReference type="RefSeq" id="WP_005541891.1">
    <property type="nucleotide sequence ID" value="NZ_JH378838.1"/>
</dbReference>
<evidence type="ECO:0000256" key="2">
    <source>
        <dbReference type="ARBA" id="ARBA00022884"/>
    </source>
</evidence>
<dbReference type="AlphaFoldDB" id="G5GKC8"/>